<evidence type="ECO:0000313" key="3">
    <source>
        <dbReference type="EMBL" id="AKJ31814.1"/>
    </source>
</evidence>
<feature type="transmembrane region" description="Helical" evidence="2">
    <location>
        <begin position="36"/>
        <end position="58"/>
    </location>
</feature>
<feature type="compositionally biased region" description="Pro residues" evidence="1">
    <location>
        <begin position="186"/>
        <end position="200"/>
    </location>
</feature>
<keyword evidence="4" id="KW-1185">Reference proteome</keyword>
<dbReference type="AlphaFoldDB" id="A0A0G3BQX2"/>
<keyword evidence="2" id="KW-0472">Membrane</keyword>
<dbReference type="RefSeq" id="WP_047196872.1">
    <property type="nucleotide sequence ID" value="NZ_CP011371.1"/>
</dbReference>
<dbReference type="STRING" id="413882.AAW51_5123"/>
<organism evidence="3 4">
    <name type="scientific">Caldimonas brevitalea</name>
    <dbReference type="NCBI Taxonomy" id="413882"/>
    <lineage>
        <taxon>Bacteria</taxon>
        <taxon>Pseudomonadati</taxon>
        <taxon>Pseudomonadota</taxon>
        <taxon>Betaproteobacteria</taxon>
        <taxon>Burkholderiales</taxon>
        <taxon>Sphaerotilaceae</taxon>
        <taxon>Caldimonas</taxon>
    </lineage>
</organism>
<keyword evidence="2" id="KW-1133">Transmembrane helix</keyword>
<proteinExistence type="predicted"/>
<evidence type="ECO:0008006" key="5">
    <source>
        <dbReference type="Google" id="ProtNLM"/>
    </source>
</evidence>
<dbReference type="Proteomes" id="UP000035352">
    <property type="component" value="Chromosome"/>
</dbReference>
<gene>
    <name evidence="3" type="ORF">AAW51_5123</name>
</gene>
<dbReference type="OrthoDB" id="3084at2"/>
<protein>
    <recommendedName>
        <fullName evidence="5">Multidrug resistance efflux pump</fullName>
    </recommendedName>
</protein>
<feature type="region of interest" description="Disordered" evidence="1">
    <location>
        <begin position="176"/>
        <end position="207"/>
    </location>
</feature>
<name>A0A0G3BQX2_9BURK</name>
<dbReference type="EMBL" id="CP011371">
    <property type="protein sequence ID" value="AKJ31814.1"/>
    <property type="molecule type" value="Genomic_DNA"/>
</dbReference>
<evidence type="ECO:0000256" key="1">
    <source>
        <dbReference type="SAM" id="MobiDB-lite"/>
    </source>
</evidence>
<dbReference type="PATRIC" id="fig|413882.6.peg.5349"/>
<sequence length="332" mass="35361">MKIQFDAPPGSAQESNGLAVRYAAAKRSVPRWRWRLLLALVIAPPLYFVGRFLSTYWWETAPGFVLTQQVTLRAGAEGRVATLLGEGASVQGQQALGLLEPPEAPAPVAEAASAAPAPAVAPRPDPALTTAVRLAQRQLALRRERLGVVERLASQGAATAAEVQTAQAQLLQAEAEVMRARSDATPPAPPAPPPPAPPAAARPAFGPPIGTAPFTGTVVRVLVRPGEWVSSDSEVAVVRGGQAPRVRAYVEPGRARYAEIGRRATLRFLDGGRIGATVAAVAPEAARLPAERVSPLTPRSQSIVVELQPDVPLPEHYRVHYLPLDVRFDHLW</sequence>
<dbReference type="Gene3D" id="1.20.1600.10">
    <property type="entry name" value="Outer membrane efflux proteins (OEP)"/>
    <property type="match status" value="1"/>
</dbReference>
<keyword evidence="2" id="KW-0812">Transmembrane</keyword>
<evidence type="ECO:0000313" key="4">
    <source>
        <dbReference type="Proteomes" id="UP000035352"/>
    </source>
</evidence>
<evidence type="ECO:0000256" key="2">
    <source>
        <dbReference type="SAM" id="Phobius"/>
    </source>
</evidence>
<dbReference type="SUPFAM" id="SSF56954">
    <property type="entry name" value="Outer membrane efflux proteins (OEP)"/>
    <property type="match status" value="1"/>
</dbReference>
<reference evidence="3 4" key="1">
    <citation type="submission" date="2015-05" db="EMBL/GenBank/DDBJ databases">
        <authorList>
            <person name="Tang B."/>
            <person name="Yu Y."/>
        </authorList>
    </citation>
    <scope>NUCLEOTIDE SEQUENCE [LARGE SCALE GENOMIC DNA]</scope>
    <source>
        <strain evidence="3 4">DSM 7029</strain>
    </source>
</reference>
<dbReference type="KEGG" id="pbh:AAW51_5123"/>
<accession>A0A0G3BQX2</accession>